<dbReference type="InterPro" id="IPR011990">
    <property type="entry name" value="TPR-like_helical_dom_sf"/>
</dbReference>
<dbReference type="PANTHER" id="PTHR44858:SF1">
    <property type="entry name" value="UDP-N-ACETYLGLUCOSAMINE--PEPTIDE N-ACETYLGLUCOSAMINYLTRANSFERASE SPINDLY-RELATED"/>
    <property type="match status" value="1"/>
</dbReference>
<dbReference type="InterPro" id="IPR019734">
    <property type="entry name" value="TPR_rpt"/>
</dbReference>
<dbReference type="OrthoDB" id="1658288at2759"/>
<comment type="caution">
    <text evidence="4">The sequence shown here is derived from an EMBL/GenBank/DDBJ whole genome shotgun (WGS) entry which is preliminary data.</text>
</comment>
<organism evidence="4 5">
    <name type="scientific">Conger conger</name>
    <name type="common">Conger eel</name>
    <name type="synonym">Muraena conger</name>
    <dbReference type="NCBI Taxonomy" id="82655"/>
    <lineage>
        <taxon>Eukaryota</taxon>
        <taxon>Metazoa</taxon>
        <taxon>Chordata</taxon>
        <taxon>Craniata</taxon>
        <taxon>Vertebrata</taxon>
        <taxon>Euteleostomi</taxon>
        <taxon>Actinopterygii</taxon>
        <taxon>Neopterygii</taxon>
        <taxon>Teleostei</taxon>
        <taxon>Anguilliformes</taxon>
        <taxon>Congridae</taxon>
        <taxon>Conger</taxon>
    </lineage>
</organism>
<name>A0A9Q1E3E0_CONCO</name>
<dbReference type="SMART" id="SM00028">
    <property type="entry name" value="TPR"/>
    <property type="match status" value="17"/>
</dbReference>
<dbReference type="Proteomes" id="UP001152803">
    <property type="component" value="Unassembled WGS sequence"/>
</dbReference>
<evidence type="ECO:0000256" key="1">
    <source>
        <dbReference type="ARBA" id="ARBA00022737"/>
    </source>
</evidence>
<keyword evidence="1" id="KW-0677">Repeat</keyword>
<reference evidence="4" key="1">
    <citation type="journal article" date="2023" name="Science">
        <title>Genome structures resolve the early diversification of teleost fishes.</title>
        <authorList>
            <person name="Parey E."/>
            <person name="Louis A."/>
            <person name="Montfort J."/>
            <person name="Bouchez O."/>
            <person name="Roques C."/>
            <person name="Iampietro C."/>
            <person name="Lluch J."/>
            <person name="Castinel A."/>
            <person name="Donnadieu C."/>
            <person name="Desvignes T."/>
            <person name="Floi Bucao C."/>
            <person name="Jouanno E."/>
            <person name="Wen M."/>
            <person name="Mejri S."/>
            <person name="Dirks R."/>
            <person name="Jansen H."/>
            <person name="Henkel C."/>
            <person name="Chen W.J."/>
            <person name="Zahm M."/>
            <person name="Cabau C."/>
            <person name="Klopp C."/>
            <person name="Thompson A.W."/>
            <person name="Robinson-Rechavi M."/>
            <person name="Braasch I."/>
            <person name="Lecointre G."/>
            <person name="Bobe J."/>
            <person name="Postlethwait J.H."/>
            <person name="Berthelot C."/>
            <person name="Roest Crollius H."/>
            <person name="Guiguen Y."/>
        </authorList>
    </citation>
    <scope>NUCLEOTIDE SEQUENCE</scope>
    <source>
        <strain evidence="4">Concon-B</strain>
    </source>
</reference>
<dbReference type="InterPro" id="IPR050498">
    <property type="entry name" value="Ycf3"/>
</dbReference>
<feature type="repeat" description="TPR" evidence="3">
    <location>
        <begin position="528"/>
        <end position="561"/>
    </location>
</feature>
<evidence type="ECO:0000256" key="3">
    <source>
        <dbReference type="PROSITE-ProRule" id="PRU00339"/>
    </source>
</evidence>
<feature type="repeat" description="TPR" evidence="3">
    <location>
        <begin position="389"/>
        <end position="422"/>
    </location>
</feature>
<dbReference type="AlphaFoldDB" id="A0A9Q1E3E0"/>
<dbReference type="Pfam" id="PF13431">
    <property type="entry name" value="TPR_17"/>
    <property type="match status" value="1"/>
</dbReference>
<feature type="repeat" description="TPR" evidence="3">
    <location>
        <begin position="355"/>
        <end position="388"/>
    </location>
</feature>
<feature type="repeat" description="TPR" evidence="3">
    <location>
        <begin position="318"/>
        <end position="351"/>
    </location>
</feature>
<evidence type="ECO:0000313" key="4">
    <source>
        <dbReference type="EMBL" id="KAJ8288564.1"/>
    </source>
</evidence>
<gene>
    <name evidence="4" type="ORF">COCON_G00012230</name>
</gene>
<keyword evidence="2 3" id="KW-0802">TPR repeat</keyword>
<dbReference type="SUPFAM" id="SSF48452">
    <property type="entry name" value="TPR-like"/>
    <property type="match status" value="4"/>
</dbReference>
<dbReference type="Pfam" id="PF13432">
    <property type="entry name" value="TPR_16"/>
    <property type="match status" value="3"/>
</dbReference>
<dbReference type="Gene3D" id="1.25.40.10">
    <property type="entry name" value="Tetratricopeptide repeat domain"/>
    <property type="match status" value="7"/>
</dbReference>
<dbReference type="Pfam" id="PF00515">
    <property type="entry name" value="TPR_1"/>
    <property type="match status" value="1"/>
</dbReference>
<feature type="repeat" description="TPR" evidence="3">
    <location>
        <begin position="460"/>
        <end position="493"/>
    </location>
</feature>
<evidence type="ECO:0000313" key="5">
    <source>
        <dbReference type="Proteomes" id="UP001152803"/>
    </source>
</evidence>
<accession>A0A9Q1E3E0</accession>
<protein>
    <recommendedName>
        <fullName evidence="6">Tetratricopeptide repeat domain 6</fullName>
    </recommendedName>
</protein>
<feature type="repeat" description="TPR" evidence="3">
    <location>
        <begin position="25"/>
        <end position="58"/>
    </location>
</feature>
<dbReference type="PROSITE" id="PS50005">
    <property type="entry name" value="TPR"/>
    <property type="match status" value="8"/>
</dbReference>
<proteinExistence type="predicted"/>
<sequence length="699" mass="78995">MLKMGQNQRAIQMFTIALRSDPTYIRAYICRAQAYHRANELQRALRDLTSAIHMKPDMQYVYIMRGQYLCDMKHFGLATFCIQHAAEMNKALGSSLIQQAAVQSFLGNKMKAITCLVAANDTCPSLLYLLLLGKTQMKAQKFTDAMNSFRKALTLLCLNKASSVVSGQASSDPQASEILYLTGLCYVAQAQLMQDKDLFLLALDAFNSALKLNHNYADAYHQCGICRMHLQQPKSLQDFNHALSLQPAHFQAYLSRAAHFEAEGRYAKAILNCNEAIKIQPYSVRAYLYRGVFKFRMKGFKGGVQDLTMVINIDRTCSFAFYNRGVCYQQLKEYELALRDYSTVLLLASRKEIALKVLLNRGLLYLELNDYDNALQDFKAASGKSPGDATIFHALGVLHHRLGQLQESTEAYTQALRLKPFFLDAYLGRGCAFMNYGHAQAYKQAQRDFLSALHLNPLCSSARINLGYNFQVLGSFQKAWNQFTVAVDIQPESWVALDGRAVISLQMGHTYAAFQDMSNALRQNPTSHQLYTNRGVVNEIMGDNVNAMKDYQKAISLNPKFSLAYFNAANLYFHNRQFSKACKFYNQASELDPGDESVLLNRAITHALLRQVPEALRDFSDVLRLNPLSSHIYFNRANLYCSLKKHHSAERELTEALLFQPNDALLYKLRADVRGHLGLTELAITDYKMALQLKEAQGS</sequence>
<dbReference type="PANTHER" id="PTHR44858">
    <property type="entry name" value="TETRATRICOPEPTIDE REPEAT PROTEIN 6"/>
    <property type="match status" value="1"/>
</dbReference>
<feature type="repeat" description="TPR" evidence="3">
    <location>
        <begin position="630"/>
        <end position="663"/>
    </location>
</feature>
<keyword evidence="5" id="KW-1185">Reference proteome</keyword>
<evidence type="ECO:0000256" key="2">
    <source>
        <dbReference type="ARBA" id="ARBA00022803"/>
    </source>
</evidence>
<evidence type="ECO:0008006" key="6">
    <source>
        <dbReference type="Google" id="ProtNLM"/>
    </source>
</evidence>
<dbReference type="EMBL" id="JAFJMO010000001">
    <property type="protein sequence ID" value="KAJ8288564.1"/>
    <property type="molecule type" value="Genomic_DNA"/>
</dbReference>
<feature type="repeat" description="TPR" evidence="3">
    <location>
        <begin position="562"/>
        <end position="595"/>
    </location>
</feature>